<organism evidence="2 3">
    <name type="scientific">Trichonephila clavata</name>
    <name type="common">Joro spider</name>
    <name type="synonym">Nephila clavata</name>
    <dbReference type="NCBI Taxonomy" id="2740835"/>
    <lineage>
        <taxon>Eukaryota</taxon>
        <taxon>Metazoa</taxon>
        <taxon>Ecdysozoa</taxon>
        <taxon>Arthropoda</taxon>
        <taxon>Chelicerata</taxon>
        <taxon>Arachnida</taxon>
        <taxon>Araneae</taxon>
        <taxon>Araneomorphae</taxon>
        <taxon>Entelegynae</taxon>
        <taxon>Araneoidea</taxon>
        <taxon>Nephilidae</taxon>
        <taxon>Trichonephila</taxon>
    </lineage>
</organism>
<dbReference type="Proteomes" id="UP000887116">
    <property type="component" value="Unassembled WGS sequence"/>
</dbReference>
<dbReference type="AlphaFoldDB" id="A0A8X6F9Q0"/>
<dbReference type="EMBL" id="BMAO01021449">
    <property type="protein sequence ID" value="GFQ74573.1"/>
    <property type="molecule type" value="Genomic_DNA"/>
</dbReference>
<accession>A0A8X6F9Q0</accession>
<keyword evidence="3" id="KW-1185">Reference proteome</keyword>
<keyword evidence="1" id="KW-0732">Signal</keyword>
<gene>
    <name evidence="2" type="ORF">TNCT_489591</name>
</gene>
<protein>
    <submittedName>
        <fullName evidence="2">Uncharacterized protein</fullName>
    </submittedName>
</protein>
<evidence type="ECO:0000313" key="3">
    <source>
        <dbReference type="Proteomes" id="UP000887116"/>
    </source>
</evidence>
<comment type="caution">
    <text evidence="2">The sequence shown here is derived from an EMBL/GenBank/DDBJ whole genome shotgun (WGS) entry which is preliminary data.</text>
</comment>
<proteinExistence type="predicted"/>
<reference evidence="2" key="1">
    <citation type="submission" date="2020-07" db="EMBL/GenBank/DDBJ databases">
        <title>Multicomponent nature underlies the extraordinary mechanical properties of spider dragline silk.</title>
        <authorList>
            <person name="Kono N."/>
            <person name="Nakamura H."/>
            <person name="Mori M."/>
            <person name="Yoshida Y."/>
            <person name="Ohtoshi R."/>
            <person name="Malay A.D."/>
            <person name="Moran D.A.P."/>
            <person name="Tomita M."/>
            <person name="Numata K."/>
            <person name="Arakawa K."/>
        </authorList>
    </citation>
    <scope>NUCLEOTIDE SEQUENCE</scope>
</reference>
<sequence length="89" mass="10018">MPTHIIPILTAAAIMVVAAKECVTPNRFPCYFMSVSDSFYDLLRVYGNVRIIQVPVRIISDTVKRLGDSDDVNVKKFVEGWINITQMKG</sequence>
<name>A0A8X6F9Q0_TRICU</name>
<evidence type="ECO:0000313" key="2">
    <source>
        <dbReference type="EMBL" id="GFQ74573.1"/>
    </source>
</evidence>
<feature type="signal peptide" evidence="1">
    <location>
        <begin position="1"/>
        <end position="19"/>
    </location>
</feature>
<feature type="chain" id="PRO_5036502004" evidence="1">
    <location>
        <begin position="20"/>
        <end position="89"/>
    </location>
</feature>
<evidence type="ECO:0000256" key="1">
    <source>
        <dbReference type="SAM" id="SignalP"/>
    </source>
</evidence>